<sequence length="557" mass="64464">MAEAQLFISQDEFICLVCLDTLTDPVTIPCGHNFCLKCLTDYWDQSQVYSCAHCRHTFTTRPELKRNTLLNEVVKKLKKTTISPPSQNYAGPGDVECDFCTGKKFRAVKSCLTCMASYCQTHLQLHYEGDVWKGHKLVDPDRNLKEKLCEKHQKSLEIFCKTDEMCICLMCGMTEHDGHEKVELETEREEKEKHLGVTLSDIKRRLEEREKTLKEMRREMEEMKISVEREMGENKKSFTALIRCIVEANRKLTERIKEQEKREIEKTEGVMKQLEKEIEELKRREAELKELSEIKDHVHFLQTFSSRCVLPADEDSLSFTVTADFSFEGMRKELSDLTKSLEWISQGDIMTWTPSAHEAPVFTLQPPEPQSRDDFLKYFCPLTLDINTAHRGLRLSEGNKKVTYEGTKAKYPDHPDRFDCYFQVLCREALTGTRCYWEVECSGNGVVIGVAYKGLGRKGQGRKCGIGRNDKSWCLLWSHSQYSVWHNNQQTVISAPYRPRIGVYLDWPAGSLSFYSVSHTMTLLHRFNTSFTEPLYRGFGFNDFCSVTICHLTPCDH</sequence>
<dbReference type="Gene3D" id="2.60.120.920">
    <property type="match status" value="1"/>
</dbReference>
<dbReference type="Pfam" id="PF15227">
    <property type="entry name" value="zf-C3HC4_4"/>
    <property type="match status" value="1"/>
</dbReference>
<dbReference type="PROSITE" id="PS50119">
    <property type="entry name" value="ZF_BBOX"/>
    <property type="match status" value="1"/>
</dbReference>
<dbReference type="PANTHER" id="PTHR25465:SF5">
    <property type="entry name" value="E3 UBIQUITIN_ISG15 LIGASE TRIM25-RELATED"/>
    <property type="match status" value="1"/>
</dbReference>
<dbReference type="InterPro" id="IPR043136">
    <property type="entry name" value="B30.2/SPRY_sf"/>
</dbReference>
<reference evidence="11" key="2">
    <citation type="submission" date="2025-08" db="UniProtKB">
        <authorList>
            <consortium name="Ensembl"/>
        </authorList>
    </citation>
    <scope>IDENTIFICATION</scope>
</reference>
<keyword evidence="4" id="KW-0862">Zinc</keyword>
<dbReference type="Gene3D" id="3.30.160.60">
    <property type="entry name" value="Classic Zinc Finger"/>
    <property type="match status" value="1"/>
</dbReference>
<dbReference type="Ensembl" id="ENSECRT00000003066.1">
    <property type="protein sequence ID" value="ENSECRP00000003016.1"/>
    <property type="gene ID" value="ENSECRG00000002046.1"/>
</dbReference>
<dbReference type="Pfam" id="PF13765">
    <property type="entry name" value="PRY"/>
    <property type="match status" value="1"/>
</dbReference>
<organism evidence="11 12">
    <name type="scientific">Erpetoichthys calabaricus</name>
    <name type="common">Rope fish</name>
    <name type="synonym">Calamoichthys calabaricus</name>
    <dbReference type="NCBI Taxonomy" id="27687"/>
    <lineage>
        <taxon>Eukaryota</taxon>
        <taxon>Metazoa</taxon>
        <taxon>Chordata</taxon>
        <taxon>Craniata</taxon>
        <taxon>Vertebrata</taxon>
        <taxon>Euteleostomi</taxon>
        <taxon>Actinopterygii</taxon>
        <taxon>Polypteriformes</taxon>
        <taxon>Polypteridae</taxon>
        <taxon>Erpetoichthys</taxon>
    </lineage>
</organism>
<dbReference type="InterPro" id="IPR001870">
    <property type="entry name" value="B30.2/SPRY"/>
</dbReference>
<keyword evidence="5" id="KW-0391">Immunity</keyword>
<dbReference type="InterPro" id="IPR058030">
    <property type="entry name" value="TRIM8/14/16/25/29/45/65_CC"/>
</dbReference>
<dbReference type="GO" id="GO:0045087">
    <property type="term" value="P:innate immune response"/>
    <property type="evidence" value="ECO:0007669"/>
    <property type="project" value="UniProtKB-KW"/>
</dbReference>
<keyword evidence="2" id="KW-0479">Metal-binding</keyword>
<proteinExistence type="predicted"/>
<dbReference type="Pfam" id="PF00643">
    <property type="entry name" value="zf-B_box"/>
    <property type="match status" value="1"/>
</dbReference>
<dbReference type="InterPro" id="IPR003877">
    <property type="entry name" value="SPRY_dom"/>
</dbReference>
<dbReference type="InterPro" id="IPR006574">
    <property type="entry name" value="PRY"/>
</dbReference>
<evidence type="ECO:0000259" key="9">
    <source>
        <dbReference type="PROSITE" id="PS50119"/>
    </source>
</evidence>
<dbReference type="GO" id="GO:0005737">
    <property type="term" value="C:cytoplasm"/>
    <property type="evidence" value="ECO:0007669"/>
    <property type="project" value="UniProtKB-ARBA"/>
</dbReference>
<dbReference type="Pfam" id="PF00622">
    <property type="entry name" value="SPRY"/>
    <property type="match status" value="1"/>
</dbReference>
<evidence type="ECO:0000256" key="3">
    <source>
        <dbReference type="ARBA" id="ARBA00022771"/>
    </source>
</evidence>
<evidence type="ECO:0000259" key="8">
    <source>
        <dbReference type="PROSITE" id="PS50089"/>
    </source>
</evidence>
<dbReference type="InterPro" id="IPR003879">
    <property type="entry name" value="Butyrophylin_SPRY"/>
</dbReference>
<feature type="domain" description="RING-type" evidence="8">
    <location>
        <begin position="15"/>
        <end position="55"/>
    </location>
</feature>
<dbReference type="PROSITE" id="PS50089">
    <property type="entry name" value="ZF_RING_2"/>
    <property type="match status" value="1"/>
</dbReference>
<evidence type="ECO:0000256" key="4">
    <source>
        <dbReference type="ARBA" id="ARBA00022833"/>
    </source>
</evidence>
<dbReference type="Gene3D" id="3.30.40.10">
    <property type="entry name" value="Zinc/RING finger domain, C3HC4 (zinc finger)"/>
    <property type="match status" value="1"/>
</dbReference>
<evidence type="ECO:0000313" key="12">
    <source>
        <dbReference type="Proteomes" id="UP000694620"/>
    </source>
</evidence>
<evidence type="ECO:0000259" key="10">
    <source>
        <dbReference type="PROSITE" id="PS50188"/>
    </source>
</evidence>
<dbReference type="AlphaFoldDB" id="A0A8C4RIH3"/>
<dbReference type="CDD" id="cd16040">
    <property type="entry name" value="SPRY_PRY_SNTX"/>
    <property type="match status" value="1"/>
</dbReference>
<dbReference type="InterPro" id="IPR013320">
    <property type="entry name" value="ConA-like_dom_sf"/>
</dbReference>
<keyword evidence="3 6" id="KW-0863">Zinc-finger</keyword>
<feature type="domain" description="B30.2/SPRY" evidence="10">
    <location>
        <begin position="362"/>
        <end position="556"/>
    </location>
</feature>
<dbReference type="InterPro" id="IPR001841">
    <property type="entry name" value="Znf_RING"/>
</dbReference>
<dbReference type="SUPFAM" id="SSF49899">
    <property type="entry name" value="Concanavalin A-like lectins/glucanases"/>
    <property type="match status" value="1"/>
</dbReference>
<dbReference type="SUPFAM" id="SSF57845">
    <property type="entry name" value="B-box zinc-binding domain"/>
    <property type="match status" value="1"/>
</dbReference>
<evidence type="ECO:0000256" key="5">
    <source>
        <dbReference type="ARBA" id="ARBA00022859"/>
    </source>
</evidence>
<dbReference type="GeneTree" id="ENSGT01150000286950"/>
<dbReference type="SMART" id="SM00589">
    <property type="entry name" value="PRY"/>
    <property type="match status" value="1"/>
</dbReference>
<dbReference type="InterPro" id="IPR051051">
    <property type="entry name" value="E3_ubiq-ligase_TRIM/RNF"/>
</dbReference>
<dbReference type="InterPro" id="IPR013083">
    <property type="entry name" value="Znf_RING/FYVE/PHD"/>
</dbReference>
<dbReference type="SMART" id="SM00336">
    <property type="entry name" value="BBOX"/>
    <property type="match status" value="1"/>
</dbReference>
<dbReference type="PROSITE" id="PS00518">
    <property type="entry name" value="ZF_RING_1"/>
    <property type="match status" value="1"/>
</dbReference>
<dbReference type="Proteomes" id="UP000694620">
    <property type="component" value="Chromosome 5"/>
</dbReference>
<dbReference type="Gene3D" id="4.10.830.40">
    <property type="match status" value="1"/>
</dbReference>
<dbReference type="Pfam" id="PF25600">
    <property type="entry name" value="TRIM_CC"/>
    <property type="match status" value="1"/>
</dbReference>
<feature type="coiled-coil region" evidence="7">
    <location>
        <begin position="199"/>
        <end position="294"/>
    </location>
</feature>
<evidence type="ECO:0000256" key="6">
    <source>
        <dbReference type="PROSITE-ProRule" id="PRU00024"/>
    </source>
</evidence>
<evidence type="ECO:0000256" key="7">
    <source>
        <dbReference type="SAM" id="Coils"/>
    </source>
</evidence>
<keyword evidence="12" id="KW-1185">Reference proteome</keyword>
<dbReference type="SMART" id="SM00449">
    <property type="entry name" value="SPRY"/>
    <property type="match status" value="1"/>
</dbReference>
<dbReference type="CDD" id="cd22249">
    <property type="entry name" value="UDM1_RNF168_RNF169-like"/>
    <property type="match status" value="1"/>
</dbReference>
<dbReference type="GO" id="GO:0008270">
    <property type="term" value="F:zinc ion binding"/>
    <property type="evidence" value="ECO:0007669"/>
    <property type="project" value="UniProtKB-KW"/>
</dbReference>
<dbReference type="PRINTS" id="PR01407">
    <property type="entry name" value="BUTYPHLNCDUF"/>
</dbReference>
<name>A0A8C4RIH3_ERPCA</name>
<dbReference type="SUPFAM" id="SSF57850">
    <property type="entry name" value="RING/U-box"/>
    <property type="match status" value="1"/>
</dbReference>
<keyword evidence="7" id="KW-0175">Coiled coil</keyword>
<accession>A0A8C4RIH3</accession>
<protein>
    <submittedName>
        <fullName evidence="11">Tripartite motif-containing protein 16-like</fullName>
    </submittedName>
</protein>
<keyword evidence="1" id="KW-0399">Innate immunity</keyword>
<dbReference type="InterPro" id="IPR017907">
    <property type="entry name" value="Znf_RING_CS"/>
</dbReference>
<dbReference type="SMART" id="SM00184">
    <property type="entry name" value="RING"/>
    <property type="match status" value="1"/>
</dbReference>
<evidence type="ECO:0000256" key="1">
    <source>
        <dbReference type="ARBA" id="ARBA00022588"/>
    </source>
</evidence>
<reference evidence="11" key="3">
    <citation type="submission" date="2025-09" db="UniProtKB">
        <authorList>
            <consortium name="Ensembl"/>
        </authorList>
    </citation>
    <scope>IDENTIFICATION</scope>
</reference>
<dbReference type="CDD" id="cd19769">
    <property type="entry name" value="Bbox2_TRIM16-like"/>
    <property type="match status" value="1"/>
</dbReference>
<dbReference type="PROSITE" id="PS50188">
    <property type="entry name" value="B302_SPRY"/>
    <property type="match status" value="1"/>
</dbReference>
<dbReference type="PANTHER" id="PTHR25465">
    <property type="entry name" value="B-BOX DOMAIN CONTAINING"/>
    <property type="match status" value="1"/>
</dbReference>
<feature type="domain" description="B box-type" evidence="9">
    <location>
        <begin position="144"/>
        <end position="184"/>
    </location>
</feature>
<evidence type="ECO:0000313" key="11">
    <source>
        <dbReference type="Ensembl" id="ENSECRP00000003016.1"/>
    </source>
</evidence>
<evidence type="ECO:0000256" key="2">
    <source>
        <dbReference type="ARBA" id="ARBA00022723"/>
    </source>
</evidence>
<reference evidence="11" key="1">
    <citation type="submission" date="2021-06" db="EMBL/GenBank/DDBJ databases">
        <authorList>
            <consortium name="Wellcome Sanger Institute Data Sharing"/>
        </authorList>
    </citation>
    <scope>NUCLEOTIDE SEQUENCE [LARGE SCALE GENOMIC DNA]</scope>
</reference>
<dbReference type="InterPro" id="IPR000315">
    <property type="entry name" value="Znf_B-box"/>
</dbReference>